<feature type="compositionally biased region" description="Basic and acidic residues" evidence="1">
    <location>
        <begin position="151"/>
        <end position="167"/>
    </location>
</feature>
<dbReference type="STRING" id="1927124.BST13_33155"/>
<proteinExistence type="predicted"/>
<evidence type="ECO:0000313" key="3">
    <source>
        <dbReference type="Proteomes" id="UP000192448"/>
    </source>
</evidence>
<dbReference type="Proteomes" id="UP000192448">
    <property type="component" value="Unassembled WGS sequence"/>
</dbReference>
<evidence type="ECO:0008006" key="4">
    <source>
        <dbReference type="Google" id="ProtNLM"/>
    </source>
</evidence>
<feature type="region of interest" description="Disordered" evidence="1">
    <location>
        <begin position="126"/>
        <end position="167"/>
    </location>
</feature>
<dbReference type="AlphaFoldDB" id="A0A1X0A5A3"/>
<keyword evidence="3" id="KW-1185">Reference proteome</keyword>
<feature type="compositionally biased region" description="Basic and acidic residues" evidence="1">
    <location>
        <begin position="33"/>
        <end position="44"/>
    </location>
</feature>
<dbReference type="EMBL" id="MVHF01000054">
    <property type="protein sequence ID" value="ORA25172.1"/>
    <property type="molecule type" value="Genomic_DNA"/>
</dbReference>
<reference evidence="2 3" key="1">
    <citation type="submission" date="2017-02" db="EMBL/GenBank/DDBJ databases">
        <title>The new phylogeny of genus Mycobacterium.</title>
        <authorList>
            <person name="Tortoli E."/>
            <person name="Trovato A."/>
            <person name="Cirillo D.M."/>
        </authorList>
    </citation>
    <scope>NUCLEOTIDE SEQUENCE [LARGE SCALE GENOMIC DNA]</scope>
    <source>
        <strain evidence="2 3">RW6</strain>
    </source>
</reference>
<evidence type="ECO:0000256" key="1">
    <source>
        <dbReference type="SAM" id="MobiDB-lite"/>
    </source>
</evidence>
<name>A0A1X0A5A3_9MYCO</name>
<organism evidence="2 3">
    <name type="scientific">Mycobacterium aquaticum</name>
    <dbReference type="NCBI Taxonomy" id="1927124"/>
    <lineage>
        <taxon>Bacteria</taxon>
        <taxon>Bacillati</taxon>
        <taxon>Actinomycetota</taxon>
        <taxon>Actinomycetes</taxon>
        <taxon>Mycobacteriales</taxon>
        <taxon>Mycobacteriaceae</taxon>
        <taxon>Mycobacterium</taxon>
    </lineage>
</organism>
<accession>A0A1X0A5A3</accession>
<evidence type="ECO:0000313" key="2">
    <source>
        <dbReference type="EMBL" id="ORA25172.1"/>
    </source>
</evidence>
<feature type="region of interest" description="Disordered" evidence="1">
    <location>
        <begin position="22"/>
        <end position="63"/>
    </location>
</feature>
<protein>
    <recommendedName>
        <fullName evidence="4">Scaffolding protein</fullName>
    </recommendedName>
</protein>
<sequence>MNAEQQAAYWKFHDRRKSDTLRAYEGITPEQAKQWKKDAEDARRNQLQPSERALEDARSEAAATAAQEAAAEWAGQLTDAIVGQFVQEEAQRSAVLAGINPMTFVKDGKFDKDALIGHLTSLATAFGGQATGEPQPRQWGQGGSQPPATSGRDEGLAEARRRGYIKD</sequence>
<comment type="caution">
    <text evidence="2">The sequence shown here is derived from an EMBL/GenBank/DDBJ whole genome shotgun (WGS) entry which is preliminary data.</text>
</comment>
<gene>
    <name evidence="2" type="ORF">BST13_33155</name>
</gene>